<protein>
    <submittedName>
        <fullName evidence="11">Uncharacterized protein</fullName>
    </submittedName>
</protein>
<evidence type="ECO:0000256" key="4">
    <source>
        <dbReference type="ARBA" id="ARBA00022679"/>
    </source>
</evidence>
<keyword evidence="5" id="KW-0812">Transmembrane</keyword>
<keyword evidence="8" id="KW-0472">Membrane</keyword>
<evidence type="ECO:0000256" key="2">
    <source>
        <dbReference type="ARBA" id="ARBA00004922"/>
    </source>
</evidence>
<evidence type="ECO:0000256" key="8">
    <source>
        <dbReference type="ARBA" id="ARBA00023136"/>
    </source>
</evidence>
<gene>
    <name evidence="11" type="ORF">GPM918_LOCUS5225</name>
    <name evidence="12" type="ORF">SRO942_LOCUS5225</name>
</gene>
<dbReference type="GO" id="GO:0008375">
    <property type="term" value="F:acetylglucosaminyltransferase activity"/>
    <property type="evidence" value="ECO:0007669"/>
    <property type="project" value="TreeGrafter"/>
</dbReference>
<evidence type="ECO:0000313" key="11">
    <source>
        <dbReference type="EMBL" id="CAF0834392.1"/>
    </source>
</evidence>
<dbReference type="Proteomes" id="UP000663829">
    <property type="component" value="Unassembled WGS sequence"/>
</dbReference>
<dbReference type="Pfam" id="PF02485">
    <property type="entry name" value="Branch"/>
    <property type="match status" value="1"/>
</dbReference>
<evidence type="ECO:0000256" key="7">
    <source>
        <dbReference type="ARBA" id="ARBA00022989"/>
    </source>
</evidence>
<accession>A0A813UVA6</accession>
<proteinExistence type="inferred from homology"/>
<evidence type="ECO:0000313" key="13">
    <source>
        <dbReference type="Proteomes" id="UP000663829"/>
    </source>
</evidence>
<keyword evidence="13" id="KW-1185">Reference proteome</keyword>
<keyword evidence="3" id="KW-0328">Glycosyltransferase</keyword>
<keyword evidence="6" id="KW-0735">Signal-anchor</keyword>
<keyword evidence="9" id="KW-0325">Glycoprotein</keyword>
<dbReference type="EMBL" id="CAJNOQ010000748">
    <property type="protein sequence ID" value="CAF0834392.1"/>
    <property type="molecule type" value="Genomic_DNA"/>
</dbReference>
<evidence type="ECO:0000256" key="1">
    <source>
        <dbReference type="ARBA" id="ARBA00004606"/>
    </source>
</evidence>
<comment type="caution">
    <text evidence="11">The sequence shown here is derived from an EMBL/GenBank/DDBJ whole genome shotgun (WGS) entry which is preliminary data.</text>
</comment>
<dbReference type="AlphaFoldDB" id="A0A813UVA6"/>
<dbReference type="EMBL" id="CAJOBC010000748">
    <property type="protein sequence ID" value="CAF3621515.1"/>
    <property type="molecule type" value="Genomic_DNA"/>
</dbReference>
<dbReference type="PANTHER" id="PTHR19297:SF185">
    <property type="entry name" value="BETA-1,3-GALACTOSYL-O-GLYCOSYL-GLYCOPROTEIN BETA-1,6-N-ACETYLGLUCOSAMINYLTRANSFERASE 3"/>
    <property type="match status" value="1"/>
</dbReference>
<evidence type="ECO:0000256" key="3">
    <source>
        <dbReference type="ARBA" id="ARBA00022676"/>
    </source>
</evidence>
<evidence type="ECO:0000256" key="6">
    <source>
        <dbReference type="ARBA" id="ARBA00022968"/>
    </source>
</evidence>
<reference evidence="11" key="1">
    <citation type="submission" date="2021-02" db="EMBL/GenBank/DDBJ databases">
        <authorList>
            <person name="Nowell W R."/>
        </authorList>
    </citation>
    <scope>NUCLEOTIDE SEQUENCE</scope>
</reference>
<dbReference type="InterPro" id="IPR003406">
    <property type="entry name" value="Glyco_trans_14"/>
</dbReference>
<keyword evidence="7" id="KW-1133">Transmembrane helix</keyword>
<sequence>MDIYDANCQLSSRYRNLMNTNVDKMTCNEFLKMNKFYIEIVTKLELEFPIAFSILVYKHLYQFQVLLRTIYRRSNFYCIHVDLDANPQIYSYARKASKCLKNVHLAPKRIRVTWGTYSTLEAERMCQIFLMKKFKTWKYYMNVAGTELPLRTNYELVKILKYMNGSNDVLSRLNMSPERHTRQSFDPIPGNLTISKGEFHTTLSRAFVEYVYKSRLANKFLEWLSKTPFPDEHFYSTLNRLPTFPGHARVDYWRSRFVTRYKIWVMEEKRCKSQLFTKKICQLGWQDLPSIIRSKRLFVNKFNQQHDFIGIVCMEKWLHNRIMHPKQIQLERYKDYPPFQDESEIDEPQIET</sequence>
<name>A0A813UVA6_9BILA</name>
<dbReference type="Proteomes" id="UP000681722">
    <property type="component" value="Unassembled WGS sequence"/>
</dbReference>
<organism evidence="11 13">
    <name type="scientific">Didymodactylos carnosus</name>
    <dbReference type="NCBI Taxonomy" id="1234261"/>
    <lineage>
        <taxon>Eukaryota</taxon>
        <taxon>Metazoa</taxon>
        <taxon>Spiralia</taxon>
        <taxon>Gnathifera</taxon>
        <taxon>Rotifera</taxon>
        <taxon>Eurotatoria</taxon>
        <taxon>Bdelloidea</taxon>
        <taxon>Philodinida</taxon>
        <taxon>Philodinidae</taxon>
        <taxon>Didymodactylos</taxon>
    </lineage>
</organism>
<dbReference type="OrthoDB" id="2019572at2759"/>
<evidence type="ECO:0000256" key="5">
    <source>
        <dbReference type="ARBA" id="ARBA00022692"/>
    </source>
</evidence>
<comment type="similarity">
    <text evidence="10">Belongs to the glycosyltransferase 14 family.</text>
</comment>
<comment type="subcellular location">
    <subcellularLocation>
        <location evidence="1">Membrane</location>
        <topology evidence="1">Single-pass type II membrane protein</topology>
    </subcellularLocation>
</comment>
<evidence type="ECO:0000256" key="10">
    <source>
        <dbReference type="ARBA" id="ARBA00038150"/>
    </source>
</evidence>
<dbReference type="PANTHER" id="PTHR19297">
    <property type="entry name" value="GLYCOSYLTRANSFERASE 14 FAMILY MEMBER"/>
    <property type="match status" value="1"/>
</dbReference>
<evidence type="ECO:0000313" key="12">
    <source>
        <dbReference type="EMBL" id="CAF3621515.1"/>
    </source>
</evidence>
<keyword evidence="4" id="KW-0808">Transferase</keyword>
<dbReference type="GO" id="GO:0016020">
    <property type="term" value="C:membrane"/>
    <property type="evidence" value="ECO:0007669"/>
    <property type="project" value="UniProtKB-SubCell"/>
</dbReference>
<comment type="pathway">
    <text evidence="2">Protein modification; protein glycosylation.</text>
</comment>
<evidence type="ECO:0000256" key="9">
    <source>
        <dbReference type="ARBA" id="ARBA00023180"/>
    </source>
</evidence>